<protein>
    <submittedName>
        <fullName evidence="4">GNAT family N-acetyltransferase</fullName>
    </submittedName>
</protein>
<dbReference type="EMBL" id="JACSPW010000012">
    <property type="protein sequence ID" value="MBD8033937.1"/>
    <property type="molecule type" value="Genomic_DNA"/>
</dbReference>
<dbReference type="PANTHER" id="PTHR43877">
    <property type="entry name" value="AMINOALKYLPHOSPHONATE N-ACETYLTRANSFERASE-RELATED-RELATED"/>
    <property type="match status" value="1"/>
</dbReference>
<dbReference type="InterPro" id="IPR050832">
    <property type="entry name" value="Bact_Acetyltransf"/>
</dbReference>
<dbReference type="InterPro" id="IPR016181">
    <property type="entry name" value="Acyl_CoA_acyltransferase"/>
</dbReference>
<organism evidence="4 5">
    <name type="scientific">Solibacillus merdavium</name>
    <dbReference type="NCBI Taxonomy" id="2762218"/>
    <lineage>
        <taxon>Bacteria</taxon>
        <taxon>Bacillati</taxon>
        <taxon>Bacillota</taxon>
        <taxon>Bacilli</taxon>
        <taxon>Bacillales</taxon>
        <taxon>Caryophanaceae</taxon>
        <taxon>Solibacillus</taxon>
    </lineage>
</organism>
<sequence>MQIRQAQLKDAAGIAKVHVDSWRTTYKGIIPDEYLDGLSYEQREELWERNMAAPDNYIVVAENSDGHIVGFATAGKREENQTDKAADLTSIYLFADMQGYGIGKMLMKELFIYFTQNGYEKIFVEVLKDNKTRHFYEHYGAQLVKEVQIKIGGKALDELIYEWESAEKVLEKLSKP</sequence>
<accession>A0ABR8XPS0</accession>
<evidence type="ECO:0000256" key="1">
    <source>
        <dbReference type="ARBA" id="ARBA00022679"/>
    </source>
</evidence>
<dbReference type="PROSITE" id="PS51186">
    <property type="entry name" value="GNAT"/>
    <property type="match status" value="1"/>
</dbReference>
<evidence type="ECO:0000313" key="5">
    <source>
        <dbReference type="Proteomes" id="UP000600565"/>
    </source>
</evidence>
<dbReference type="InterPro" id="IPR000182">
    <property type="entry name" value="GNAT_dom"/>
</dbReference>
<dbReference type="SUPFAM" id="SSF55729">
    <property type="entry name" value="Acyl-CoA N-acyltransferases (Nat)"/>
    <property type="match status" value="1"/>
</dbReference>
<feature type="domain" description="N-acetyltransferase" evidence="3">
    <location>
        <begin position="1"/>
        <end position="176"/>
    </location>
</feature>
<dbReference type="CDD" id="cd04301">
    <property type="entry name" value="NAT_SF"/>
    <property type="match status" value="1"/>
</dbReference>
<reference evidence="4 5" key="1">
    <citation type="submission" date="2020-08" db="EMBL/GenBank/DDBJ databases">
        <title>A Genomic Blueprint of the Chicken Gut Microbiome.</title>
        <authorList>
            <person name="Gilroy R."/>
            <person name="Ravi A."/>
            <person name="Getino M."/>
            <person name="Pursley I."/>
            <person name="Horton D.L."/>
            <person name="Alikhan N.-F."/>
            <person name="Baker D."/>
            <person name="Gharbi K."/>
            <person name="Hall N."/>
            <person name="Watson M."/>
            <person name="Adriaenssens E.M."/>
            <person name="Foster-Nyarko E."/>
            <person name="Jarju S."/>
            <person name="Secka A."/>
            <person name="Antonio M."/>
            <person name="Oren A."/>
            <person name="Chaudhuri R."/>
            <person name="La Ragione R.M."/>
            <person name="Hildebrand F."/>
            <person name="Pallen M.J."/>
        </authorList>
    </citation>
    <scope>NUCLEOTIDE SEQUENCE [LARGE SCALE GENOMIC DNA]</scope>
    <source>
        <strain evidence="4 5">Sa1YVA6</strain>
    </source>
</reference>
<dbReference type="Proteomes" id="UP000600565">
    <property type="component" value="Unassembled WGS sequence"/>
</dbReference>
<comment type="caution">
    <text evidence="4">The sequence shown here is derived from an EMBL/GenBank/DDBJ whole genome shotgun (WGS) entry which is preliminary data.</text>
</comment>
<dbReference type="RefSeq" id="WP_191704450.1">
    <property type="nucleotide sequence ID" value="NZ_JACSPW010000012.1"/>
</dbReference>
<evidence type="ECO:0000256" key="2">
    <source>
        <dbReference type="ARBA" id="ARBA00023315"/>
    </source>
</evidence>
<keyword evidence="1" id="KW-0808">Transferase</keyword>
<gene>
    <name evidence="4" type="ORF">H9632_12775</name>
</gene>
<proteinExistence type="predicted"/>
<name>A0ABR8XPS0_9BACL</name>
<dbReference type="Pfam" id="PF00583">
    <property type="entry name" value="Acetyltransf_1"/>
    <property type="match status" value="1"/>
</dbReference>
<evidence type="ECO:0000259" key="3">
    <source>
        <dbReference type="PROSITE" id="PS51186"/>
    </source>
</evidence>
<keyword evidence="5" id="KW-1185">Reference proteome</keyword>
<dbReference type="Gene3D" id="3.40.630.30">
    <property type="match status" value="1"/>
</dbReference>
<evidence type="ECO:0000313" key="4">
    <source>
        <dbReference type="EMBL" id="MBD8033937.1"/>
    </source>
</evidence>
<keyword evidence="2" id="KW-0012">Acyltransferase</keyword>